<dbReference type="AlphaFoldDB" id="A0A832YYB1"/>
<keyword evidence="1 2" id="KW-0804">Transcription</keyword>
<gene>
    <name evidence="2" type="primary">spt4</name>
    <name evidence="4" type="ORF">EYH02_00265</name>
</gene>
<dbReference type="GO" id="GO:0006355">
    <property type="term" value="P:regulation of DNA-templated transcription"/>
    <property type="evidence" value="ECO:0007669"/>
    <property type="project" value="UniProtKB-UniRule"/>
</dbReference>
<dbReference type="InterPro" id="IPR007178">
    <property type="entry name" value="Spt4_arch"/>
</dbReference>
<reference evidence="4" key="1">
    <citation type="journal article" date="2020" name="ISME J.">
        <title>Gammaproteobacteria mediating utilization of methyl-, sulfur- and petroleum organic compounds in deep ocean hydrothermal plumes.</title>
        <authorList>
            <person name="Zhou Z."/>
            <person name="Liu Y."/>
            <person name="Pan J."/>
            <person name="Cron B.R."/>
            <person name="Toner B.M."/>
            <person name="Anantharaman K."/>
            <person name="Breier J.A."/>
            <person name="Dick G.J."/>
            <person name="Li M."/>
        </authorList>
    </citation>
    <scope>NUCLEOTIDE SEQUENCE</scope>
    <source>
        <strain evidence="4">SZUA-1435</strain>
    </source>
</reference>
<accession>A0A832YYB1</accession>
<evidence type="ECO:0000259" key="3">
    <source>
        <dbReference type="SMART" id="SM01389"/>
    </source>
</evidence>
<comment type="subunit">
    <text evidence="2">Heterodimer composed of Spt4 and Spt5.</text>
</comment>
<feature type="binding site" evidence="2">
    <location>
        <position position="15"/>
    </location>
    <ligand>
        <name>Zn(2+)</name>
        <dbReference type="ChEBI" id="CHEBI:29105"/>
    </ligand>
</feature>
<evidence type="ECO:0000313" key="5">
    <source>
        <dbReference type="Proteomes" id="UP000605805"/>
    </source>
</evidence>
<comment type="function">
    <text evidence="2">Stimulates transcription elongation.</text>
</comment>
<keyword evidence="2" id="KW-0862">Zinc</keyword>
<feature type="binding site" evidence="2">
    <location>
        <position position="29"/>
    </location>
    <ligand>
        <name>Zn(2+)</name>
        <dbReference type="ChEBI" id="CHEBI:29105"/>
    </ligand>
</feature>
<dbReference type="NCBIfam" id="NF041664">
    <property type="entry name" value="RNAP_arch_Epp"/>
    <property type="match status" value="1"/>
</dbReference>
<keyword evidence="4" id="KW-0240">DNA-directed RNA polymerase</keyword>
<comment type="caution">
    <text evidence="4">The sequence shown here is derived from an EMBL/GenBank/DDBJ whole genome shotgun (WGS) entry which is preliminary data.</text>
</comment>
<dbReference type="GO" id="GO:0008270">
    <property type="term" value="F:zinc ion binding"/>
    <property type="evidence" value="ECO:0007669"/>
    <property type="project" value="UniProtKB-UniRule"/>
</dbReference>
<dbReference type="Pfam" id="PF06093">
    <property type="entry name" value="Spt4"/>
    <property type="match status" value="1"/>
</dbReference>
<dbReference type="Gene3D" id="2.20.28.90">
    <property type="match status" value="1"/>
</dbReference>
<organism evidence="4 5">
    <name type="scientific">Ignisphaera aggregans</name>
    <dbReference type="NCBI Taxonomy" id="334771"/>
    <lineage>
        <taxon>Archaea</taxon>
        <taxon>Thermoproteota</taxon>
        <taxon>Thermoprotei</taxon>
        <taxon>Desulfurococcales</taxon>
        <taxon>Desulfurococcaceae</taxon>
        <taxon>Ignisphaera</taxon>
    </lineage>
</organism>
<feature type="binding site" evidence="2">
    <location>
        <position position="26"/>
    </location>
    <ligand>
        <name>Zn(2+)</name>
        <dbReference type="ChEBI" id="CHEBI:29105"/>
    </ligand>
</feature>
<dbReference type="SUPFAM" id="SSF63393">
    <property type="entry name" value="RNA polymerase subunits"/>
    <property type="match status" value="1"/>
</dbReference>
<dbReference type="SMART" id="SM01389">
    <property type="entry name" value="Spt4"/>
    <property type="match status" value="1"/>
</dbReference>
<dbReference type="EMBL" id="DQTV01000007">
    <property type="protein sequence ID" value="HIP56496.1"/>
    <property type="molecule type" value="Genomic_DNA"/>
</dbReference>
<protein>
    <recommendedName>
        <fullName evidence="2">Transcription elongation factor Spt4</fullName>
    </recommendedName>
</protein>
<comment type="similarity">
    <text evidence="2">Belongs to the archaeal Spt4 family.</text>
</comment>
<dbReference type="InterPro" id="IPR029040">
    <property type="entry name" value="RPABC4/Spt4"/>
</dbReference>
<sequence>MSSRPSKPFKACIRCKALVKPEESQCPICGSSDFTFEWSGMVIVLDPKRSRVAKLLGIDKPGRYALKVGV</sequence>
<feature type="domain" description="Spt4/RpoE2 zinc finger" evidence="3">
    <location>
        <begin position="9"/>
        <end position="69"/>
    </location>
</feature>
<dbReference type="Proteomes" id="UP000605805">
    <property type="component" value="Unassembled WGS sequence"/>
</dbReference>
<dbReference type="InterPro" id="IPR038589">
    <property type="entry name" value="Spt4_dom_sf"/>
</dbReference>
<evidence type="ECO:0000313" key="4">
    <source>
        <dbReference type="EMBL" id="HIP56496.1"/>
    </source>
</evidence>
<evidence type="ECO:0000256" key="2">
    <source>
        <dbReference type="HAMAP-Rule" id="MF_00949"/>
    </source>
</evidence>
<dbReference type="InterPro" id="IPR022800">
    <property type="entry name" value="Spt4/RpoE2_Znf"/>
</dbReference>
<dbReference type="PANTHER" id="PTHR40704:SF1">
    <property type="entry name" value="TRANSCRIPTION ELONGATION FACTOR SPT4"/>
    <property type="match status" value="1"/>
</dbReference>
<dbReference type="PANTHER" id="PTHR40704">
    <property type="entry name" value="TRANSCRIPTION ELONGATION FACTOR SPT4"/>
    <property type="match status" value="1"/>
</dbReference>
<feature type="binding site" evidence="2">
    <location>
        <position position="12"/>
    </location>
    <ligand>
        <name>Zn(2+)</name>
        <dbReference type="ChEBI" id="CHEBI:29105"/>
    </ligand>
</feature>
<dbReference type="HAMAP" id="MF_00949">
    <property type="entry name" value="Spt4_arch"/>
    <property type="match status" value="1"/>
</dbReference>
<proteinExistence type="inferred from homology"/>
<dbReference type="GO" id="GO:0000428">
    <property type="term" value="C:DNA-directed RNA polymerase complex"/>
    <property type="evidence" value="ECO:0007669"/>
    <property type="project" value="UniProtKB-KW"/>
</dbReference>
<name>A0A832YYB1_9CREN</name>
<keyword evidence="2" id="KW-0479">Metal-binding</keyword>
<keyword evidence="2" id="KW-0805">Transcription regulation</keyword>
<evidence type="ECO:0000256" key="1">
    <source>
        <dbReference type="ARBA" id="ARBA00023163"/>
    </source>
</evidence>